<sequence length="351" mass="39632">MGNSFYGYAPHSPQLCTDIVIELLSNVFLEGRFLSLFAMLFGAGIYIHRQKYSSLPMAATDPIKSRLHWLIGIGLVHGIVIFSGDILLAYGLCGLLAYYYYELSTNALIQKACWFIAIALLMISLITLTIEDEPYYRGSALFNEQLSVWTGSYFQQLLMQGLMVGYMLVITPLTLLWYGTGLMLIGMALIKQGYFESGFSRSQLSIMAISGVAFSIIDSGLSLTDSLILNELSNLFMMISALPVALIYLHIIVKLCQNNPLKLTLLQNLGKLSLSFYILQSIVGTITFRHLYPQWQSSFDRIDYMLFAIIFSLFQLGLAALYLRYFNQGPLEKLLVWLSQRNHKSKTTLWS</sequence>
<feature type="transmembrane region" description="Helical" evidence="1">
    <location>
        <begin position="112"/>
        <end position="130"/>
    </location>
</feature>
<feature type="transmembrane region" description="Helical" evidence="1">
    <location>
        <begin position="163"/>
        <end position="190"/>
    </location>
</feature>
<feature type="transmembrane region" description="Helical" evidence="1">
    <location>
        <begin position="202"/>
        <end position="223"/>
    </location>
</feature>
<name>A0A6G9QL88_9GAMM</name>
<feature type="transmembrane region" description="Helical" evidence="1">
    <location>
        <begin position="67"/>
        <end position="100"/>
    </location>
</feature>
<feature type="transmembrane region" description="Helical" evidence="1">
    <location>
        <begin position="27"/>
        <end position="47"/>
    </location>
</feature>
<evidence type="ECO:0000259" key="2">
    <source>
        <dbReference type="Pfam" id="PF04235"/>
    </source>
</evidence>
<evidence type="ECO:0000313" key="3">
    <source>
        <dbReference type="EMBL" id="QIR15340.1"/>
    </source>
</evidence>
<dbReference type="AlphaFoldDB" id="A0A6G9QL88"/>
<dbReference type="Proteomes" id="UP000502608">
    <property type="component" value="Chromosome"/>
</dbReference>
<organism evidence="3 4">
    <name type="scientific">Shewanella aestuarii</name>
    <dbReference type="NCBI Taxonomy" id="1028752"/>
    <lineage>
        <taxon>Bacteria</taxon>
        <taxon>Pseudomonadati</taxon>
        <taxon>Pseudomonadota</taxon>
        <taxon>Gammaproteobacteria</taxon>
        <taxon>Alteromonadales</taxon>
        <taxon>Shewanellaceae</taxon>
        <taxon>Shewanella</taxon>
    </lineage>
</organism>
<accession>A0A6G9QL88</accession>
<feature type="transmembrane region" description="Helical" evidence="1">
    <location>
        <begin position="274"/>
        <end position="292"/>
    </location>
</feature>
<evidence type="ECO:0000256" key="1">
    <source>
        <dbReference type="SAM" id="Phobius"/>
    </source>
</evidence>
<dbReference type="EMBL" id="CP050313">
    <property type="protein sequence ID" value="QIR15340.1"/>
    <property type="molecule type" value="Genomic_DNA"/>
</dbReference>
<feature type="transmembrane region" description="Helical" evidence="1">
    <location>
        <begin position="304"/>
        <end position="323"/>
    </location>
</feature>
<keyword evidence="1" id="KW-1133">Transmembrane helix</keyword>
<dbReference type="KEGG" id="saes:HBH39_13275"/>
<feature type="transmembrane region" description="Helical" evidence="1">
    <location>
        <begin position="235"/>
        <end position="253"/>
    </location>
</feature>
<gene>
    <name evidence="3" type="ORF">HBH39_13275</name>
</gene>
<keyword evidence="1" id="KW-0812">Transmembrane</keyword>
<proteinExistence type="predicted"/>
<reference evidence="3 4" key="1">
    <citation type="submission" date="2020-03" db="EMBL/GenBank/DDBJ databases">
        <title>Complete genome sequence of Shewanella sp.</title>
        <authorList>
            <person name="Kim Y.-S."/>
            <person name="Kim S.-J."/>
            <person name="Jung H.-K."/>
            <person name="Kim K.-H."/>
        </authorList>
    </citation>
    <scope>NUCLEOTIDE SEQUENCE [LARGE SCALE GENOMIC DNA]</scope>
    <source>
        <strain evidence="3 4">PN3F2</strain>
    </source>
</reference>
<dbReference type="InterPro" id="IPR007349">
    <property type="entry name" value="DUF418"/>
</dbReference>
<dbReference type="InterPro" id="IPR052529">
    <property type="entry name" value="Bact_Transport_Assoc"/>
</dbReference>
<dbReference type="PANTHER" id="PTHR30590">
    <property type="entry name" value="INNER MEMBRANE PROTEIN"/>
    <property type="match status" value="1"/>
</dbReference>
<keyword evidence="4" id="KW-1185">Reference proteome</keyword>
<dbReference type="Pfam" id="PF04235">
    <property type="entry name" value="DUF418"/>
    <property type="match status" value="1"/>
</dbReference>
<keyword evidence="1" id="KW-0472">Membrane</keyword>
<evidence type="ECO:0000313" key="4">
    <source>
        <dbReference type="Proteomes" id="UP000502608"/>
    </source>
</evidence>
<dbReference type="PANTHER" id="PTHR30590:SF2">
    <property type="entry name" value="INNER MEMBRANE PROTEIN"/>
    <property type="match status" value="1"/>
</dbReference>
<dbReference type="RefSeq" id="WP_167679031.1">
    <property type="nucleotide sequence ID" value="NZ_CP050313.1"/>
</dbReference>
<protein>
    <submittedName>
        <fullName evidence="3">DUF418 domain-containing protein</fullName>
    </submittedName>
</protein>
<feature type="domain" description="DUF418" evidence="2">
    <location>
        <begin position="190"/>
        <end position="339"/>
    </location>
</feature>